<reference evidence="6 7" key="1">
    <citation type="submission" date="2016-10" db="EMBL/GenBank/DDBJ databases">
        <authorList>
            <person name="de Groot N.N."/>
        </authorList>
    </citation>
    <scope>NUCLEOTIDE SEQUENCE [LARGE SCALE GENOMIC DNA]</scope>
    <source>
        <strain evidence="6 7">DSM 45434</strain>
    </source>
</reference>
<accession>A0A1H1QRZ7</accession>
<dbReference type="InterPro" id="IPR016163">
    <property type="entry name" value="Ald_DH_C"/>
</dbReference>
<dbReference type="eggNOG" id="COG1012">
    <property type="taxonomic scope" value="Bacteria"/>
</dbReference>
<organism evidence="6 7">
    <name type="scientific">Corynebacterium timonense</name>
    <dbReference type="NCBI Taxonomy" id="441500"/>
    <lineage>
        <taxon>Bacteria</taxon>
        <taxon>Bacillati</taxon>
        <taxon>Actinomycetota</taxon>
        <taxon>Actinomycetes</taxon>
        <taxon>Mycobacteriales</taxon>
        <taxon>Corynebacteriaceae</taxon>
        <taxon>Corynebacterium</taxon>
    </lineage>
</organism>
<dbReference type="InterPro" id="IPR016161">
    <property type="entry name" value="Ald_DH/histidinol_DH"/>
</dbReference>
<keyword evidence="2 4" id="KW-0560">Oxidoreductase</keyword>
<dbReference type="SUPFAM" id="SSF53720">
    <property type="entry name" value="ALDH-like"/>
    <property type="match status" value="1"/>
</dbReference>
<dbReference type="Proteomes" id="UP000182237">
    <property type="component" value="Chromosome I"/>
</dbReference>
<dbReference type="RefSeq" id="WP_019194143.1">
    <property type="nucleotide sequence ID" value="NZ_LT629765.1"/>
</dbReference>
<dbReference type="GO" id="GO:0009450">
    <property type="term" value="P:gamma-aminobutyric acid catabolic process"/>
    <property type="evidence" value="ECO:0007669"/>
    <property type="project" value="TreeGrafter"/>
</dbReference>
<dbReference type="EMBL" id="LT629765">
    <property type="protein sequence ID" value="SDS26166.1"/>
    <property type="molecule type" value="Genomic_DNA"/>
</dbReference>
<evidence type="ECO:0000256" key="2">
    <source>
        <dbReference type="ARBA" id="ARBA00023002"/>
    </source>
</evidence>
<dbReference type="FunFam" id="3.40.605.10:FF:000007">
    <property type="entry name" value="NAD/NADP-dependent betaine aldehyde dehydrogenase"/>
    <property type="match status" value="1"/>
</dbReference>
<dbReference type="PANTHER" id="PTHR43353:SF5">
    <property type="entry name" value="SUCCINATE-SEMIALDEHYDE DEHYDROGENASE, MITOCHONDRIAL"/>
    <property type="match status" value="1"/>
</dbReference>
<evidence type="ECO:0000256" key="1">
    <source>
        <dbReference type="ARBA" id="ARBA00009986"/>
    </source>
</evidence>
<name>A0A1H1QRZ7_9CORY</name>
<gene>
    <name evidence="6" type="ORF">SAMN04488539_1328</name>
</gene>
<evidence type="ECO:0000256" key="4">
    <source>
        <dbReference type="RuleBase" id="RU003345"/>
    </source>
</evidence>
<dbReference type="STRING" id="1203190.GCA_000312345_01317"/>
<dbReference type="GO" id="GO:0004777">
    <property type="term" value="F:succinate-semialdehyde dehydrogenase (NAD+) activity"/>
    <property type="evidence" value="ECO:0007669"/>
    <property type="project" value="TreeGrafter"/>
</dbReference>
<dbReference type="PANTHER" id="PTHR43353">
    <property type="entry name" value="SUCCINATE-SEMIALDEHYDE DEHYDROGENASE, MITOCHONDRIAL"/>
    <property type="match status" value="1"/>
</dbReference>
<dbReference type="InterPro" id="IPR050740">
    <property type="entry name" value="Aldehyde_DH_Superfamily"/>
</dbReference>
<dbReference type="Gene3D" id="3.40.605.10">
    <property type="entry name" value="Aldehyde Dehydrogenase, Chain A, domain 1"/>
    <property type="match status" value="1"/>
</dbReference>
<protein>
    <submittedName>
        <fullName evidence="6">Succinate-semialdehyde dehydrogenase / glutarate-semialdehyde dehydrogenase</fullName>
    </submittedName>
</protein>
<evidence type="ECO:0000256" key="3">
    <source>
        <dbReference type="PROSITE-ProRule" id="PRU10007"/>
    </source>
</evidence>
<proteinExistence type="inferred from homology"/>
<comment type="similarity">
    <text evidence="1 4">Belongs to the aldehyde dehydrogenase family.</text>
</comment>
<feature type="domain" description="Aldehyde dehydrogenase" evidence="5">
    <location>
        <begin position="20"/>
        <end position="479"/>
    </location>
</feature>
<sequence>MDIQQLLSKVETRLFIDGEWREGSEGETYDVLNPATEEVLATMSSGSRDDSIAALDAAHKARASWENTDPRTRAEILRTGYDLVKERKEEFAHLMTLEMGKALGEARGEVDYGADYLLWFSEEANHFFGHTNRYPAKGNRMLTVHKPVGPCLLITPWNFPLSMATRKIAPALAAGNTVIIKPAKLTPLTMQYFVQTMVEAGVPGGVINIVSSRSASDVSEPIMADPRLRKVSFTGSTPVGSTLMGLAADNILRISLELGGNAPAIVFPDADLDLAVEGVKSAKMRNIGEACTAANRILVHEDVAEEFTRKFVAAIEAMKVGNGLDDGVEVGPLVEEKAVAHMQELVDDAVAHGGTVLTGGKRVEGKGFFFEPTVITGASTDAKVFREEIFGPIAPIFTFKDEKEAWEVANDTEFGLASYVFSEDPDMLFRASDALEFGILGFNSGVVSDASIPFGGVKASGLGREGSREGMLEYTEVQFIGTRDPYQRVN</sequence>
<dbReference type="PROSITE" id="PS00687">
    <property type="entry name" value="ALDEHYDE_DEHYDR_GLU"/>
    <property type="match status" value="1"/>
</dbReference>
<dbReference type="Pfam" id="PF00171">
    <property type="entry name" value="Aldedh"/>
    <property type="match status" value="1"/>
</dbReference>
<evidence type="ECO:0000313" key="6">
    <source>
        <dbReference type="EMBL" id="SDS26166.1"/>
    </source>
</evidence>
<keyword evidence="7" id="KW-1185">Reference proteome</keyword>
<dbReference type="Gene3D" id="3.40.309.10">
    <property type="entry name" value="Aldehyde Dehydrogenase, Chain A, domain 2"/>
    <property type="match status" value="1"/>
</dbReference>
<evidence type="ECO:0000313" key="7">
    <source>
        <dbReference type="Proteomes" id="UP000182237"/>
    </source>
</evidence>
<dbReference type="InterPro" id="IPR015590">
    <property type="entry name" value="Aldehyde_DH_dom"/>
</dbReference>
<feature type="active site" evidence="3">
    <location>
        <position position="257"/>
    </location>
</feature>
<dbReference type="FunFam" id="3.40.309.10:FF:000004">
    <property type="entry name" value="Succinate-semialdehyde dehydrogenase I"/>
    <property type="match status" value="1"/>
</dbReference>
<dbReference type="AlphaFoldDB" id="A0A1H1QRZ7"/>
<evidence type="ECO:0000259" key="5">
    <source>
        <dbReference type="Pfam" id="PF00171"/>
    </source>
</evidence>
<dbReference type="InterPro" id="IPR029510">
    <property type="entry name" value="Ald_DH_CS_GLU"/>
</dbReference>
<dbReference type="InterPro" id="IPR016162">
    <property type="entry name" value="Ald_DH_N"/>
</dbReference>
<dbReference type="CDD" id="cd07103">
    <property type="entry name" value="ALDH_F5_SSADH_GabD"/>
    <property type="match status" value="1"/>
</dbReference>